<keyword evidence="3" id="KW-1185">Reference proteome</keyword>
<name>A0A392VSH8_9FABA</name>
<dbReference type="EMBL" id="LXQA011256452">
    <property type="protein sequence ID" value="MCI90867.1"/>
    <property type="molecule type" value="Genomic_DNA"/>
</dbReference>
<proteinExistence type="predicted"/>
<protein>
    <submittedName>
        <fullName evidence="2">Uncharacterized protein</fullName>
    </submittedName>
</protein>
<feature type="region of interest" description="Disordered" evidence="1">
    <location>
        <begin position="1"/>
        <end position="57"/>
    </location>
</feature>
<dbReference type="AlphaFoldDB" id="A0A392VSH8"/>
<dbReference type="Proteomes" id="UP000265520">
    <property type="component" value="Unassembled WGS sequence"/>
</dbReference>
<feature type="compositionally biased region" description="Acidic residues" evidence="1">
    <location>
        <begin position="41"/>
        <end position="57"/>
    </location>
</feature>
<evidence type="ECO:0000313" key="3">
    <source>
        <dbReference type="Proteomes" id="UP000265520"/>
    </source>
</evidence>
<evidence type="ECO:0000313" key="2">
    <source>
        <dbReference type="EMBL" id="MCI90867.1"/>
    </source>
</evidence>
<organism evidence="2 3">
    <name type="scientific">Trifolium medium</name>
    <dbReference type="NCBI Taxonomy" id="97028"/>
    <lineage>
        <taxon>Eukaryota</taxon>
        <taxon>Viridiplantae</taxon>
        <taxon>Streptophyta</taxon>
        <taxon>Embryophyta</taxon>
        <taxon>Tracheophyta</taxon>
        <taxon>Spermatophyta</taxon>
        <taxon>Magnoliopsida</taxon>
        <taxon>eudicotyledons</taxon>
        <taxon>Gunneridae</taxon>
        <taxon>Pentapetalae</taxon>
        <taxon>rosids</taxon>
        <taxon>fabids</taxon>
        <taxon>Fabales</taxon>
        <taxon>Fabaceae</taxon>
        <taxon>Papilionoideae</taxon>
        <taxon>50 kb inversion clade</taxon>
        <taxon>NPAAA clade</taxon>
        <taxon>Hologalegina</taxon>
        <taxon>IRL clade</taxon>
        <taxon>Trifolieae</taxon>
        <taxon>Trifolium</taxon>
    </lineage>
</organism>
<feature type="non-terminal residue" evidence="2">
    <location>
        <position position="57"/>
    </location>
</feature>
<feature type="compositionally biased region" description="Acidic residues" evidence="1">
    <location>
        <begin position="1"/>
        <end position="10"/>
    </location>
</feature>
<comment type="caution">
    <text evidence="2">The sequence shown here is derived from an EMBL/GenBank/DDBJ whole genome shotgun (WGS) entry which is preliminary data.</text>
</comment>
<accession>A0A392VSH8</accession>
<evidence type="ECO:0000256" key="1">
    <source>
        <dbReference type="SAM" id="MobiDB-lite"/>
    </source>
</evidence>
<reference evidence="2 3" key="1">
    <citation type="journal article" date="2018" name="Front. Plant Sci.">
        <title>Red Clover (Trifolium pratense) and Zigzag Clover (T. medium) - A Picture of Genomic Similarities and Differences.</title>
        <authorList>
            <person name="Dluhosova J."/>
            <person name="Istvanek J."/>
            <person name="Nedelnik J."/>
            <person name="Repkova J."/>
        </authorList>
    </citation>
    <scope>NUCLEOTIDE SEQUENCE [LARGE SCALE GENOMIC DNA]</scope>
    <source>
        <strain evidence="3">cv. 10/8</strain>
        <tissue evidence="2">Leaf</tissue>
    </source>
</reference>
<sequence length="57" mass="6284">MITPTNDDDEIGFKPEVEGQNVTDAEPVQNVNESELKGQDEPEVEVQNEPEVEGQVS</sequence>